<evidence type="ECO:0000259" key="7">
    <source>
        <dbReference type="PROSITE" id="PS50113"/>
    </source>
</evidence>
<dbReference type="Gene3D" id="1.10.287.950">
    <property type="entry name" value="Methyl-accepting chemotaxis protein"/>
    <property type="match status" value="1"/>
</dbReference>
<dbReference type="GO" id="GO:0007165">
    <property type="term" value="P:signal transduction"/>
    <property type="evidence" value="ECO:0007669"/>
    <property type="project" value="UniProtKB-KW"/>
</dbReference>
<gene>
    <name evidence="9" type="ORF">NWE54_11925</name>
</gene>
<dbReference type="PROSITE" id="PS50112">
    <property type="entry name" value="PAS"/>
    <property type="match status" value="2"/>
</dbReference>
<dbReference type="PRINTS" id="PR00260">
    <property type="entry name" value="CHEMTRNSDUCR"/>
</dbReference>
<keyword evidence="4" id="KW-0807">Transducer</keyword>
<comment type="subcellular location">
    <subcellularLocation>
        <location evidence="1">Membrane</location>
    </subcellularLocation>
</comment>
<evidence type="ECO:0000256" key="4">
    <source>
        <dbReference type="PROSITE-ProRule" id="PRU00284"/>
    </source>
</evidence>
<dbReference type="CDD" id="cd00130">
    <property type="entry name" value="PAS"/>
    <property type="match status" value="2"/>
</dbReference>
<evidence type="ECO:0000256" key="2">
    <source>
        <dbReference type="ARBA" id="ARBA00022500"/>
    </source>
</evidence>
<dbReference type="Pfam" id="PF08447">
    <property type="entry name" value="PAS_3"/>
    <property type="match status" value="2"/>
</dbReference>
<dbReference type="InterPro" id="IPR035965">
    <property type="entry name" value="PAS-like_dom_sf"/>
</dbReference>
<protein>
    <submittedName>
        <fullName evidence="9">Methyl-accepting chemotaxis protein</fullName>
    </submittedName>
</protein>
<organism evidence="9">
    <name type="scientific">Bosea sp. NBC_00436</name>
    <dbReference type="NCBI Taxonomy" id="2969620"/>
    <lineage>
        <taxon>Bacteria</taxon>
        <taxon>Pseudomonadati</taxon>
        <taxon>Pseudomonadota</taxon>
        <taxon>Alphaproteobacteria</taxon>
        <taxon>Hyphomicrobiales</taxon>
        <taxon>Boseaceae</taxon>
        <taxon>Bosea</taxon>
    </lineage>
</organism>
<dbReference type="SUPFAM" id="SSF55785">
    <property type="entry name" value="PYP-like sensor domain (PAS domain)"/>
    <property type="match status" value="2"/>
</dbReference>
<feature type="domain" description="PAS" evidence="6">
    <location>
        <begin position="148"/>
        <end position="190"/>
    </location>
</feature>
<dbReference type="GO" id="GO:0016020">
    <property type="term" value="C:membrane"/>
    <property type="evidence" value="ECO:0007669"/>
    <property type="project" value="UniProtKB-SubCell"/>
</dbReference>
<dbReference type="PROSITE" id="PS50113">
    <property type="entry name" value="PAC"/>
    <property type="match status" value="2"/>
</dbReference>
<feature type="domain" description="Methyl-accepting transducer" evidence="5">
    <location>
        <begin position="312"/>
        <end position="541"/>
    </location>
</feature>
<accession>A0A9E8A2T3</accession>
<dbReference type="SUPFAM" id="SSF58104">
    <property type="entry name" value="Methyl-accepting chemotaxis protein (MCP) signaling domain"/>
    <property type="match status" value="1"/>
</dbReference>
<dbReference type="EMBL" id="CP102774">
    <property type="protein sequence ID" value="UZF89439.1"/>
    <property type="molecule type" value="Genomic_DNA"/>
</dbReference>
<dbReference type="PROSITE" id="PS50111">
    <property type="entry name" value="CHEMOTAXIS_TRANSDUC_2"/>
    <property type="match status" value="1"/>
</dbReference>
<dbReference type="GO" id="GO:0006935">
    <property type="term" value="P:chemotaxis"/>
    <property type="evidence" value="ECO:0007669"/>
    <property type="project" value="UniProtKB-KW"/>
</dbReference>
<proteinExistence type="inferred from homology"/>
<dbReference type="InterPro" id="IPR051310">
    <property type="entry name" value="MCP_chemotaxis"/>
</dbReference>
<dbReference type="InterPro" id="IPR004089">
    <property type="entry name" value="MCPsignal_dom"/>
</dbReference>
<dbReference type="Gene3D" id="3.30.450.20">
    <property type="entry name" value="PAS domain"/>
    <property type="match status" value="2"/>
</dbReference>
<dbReference type="InterPro" id="IPR000700">
    <property type="entry name" value="PAS-assoc_C"/>
</dbReference>
<feature type="domain" description="HAMP" evidence="8">
    <location>
        <begin position="254"/>
        <end position="307"/>
    </location>
</feature>
<dbReference type="InterPro" id="IPR003660">
    <property type="entry name" value="HAMP_dom"/>
</dbReference>
<evidence type="ECO:0000259" key="8">
    <source>
        <dbReference type="PROSITE" id="PS50885"/>
    </source>
</evidence>
<comment type="similarity">
    <text evidence="3">Belongs to the methyl-accepting chemotaxis (MCP) protein family.</text>
</comment>
<feature type="domain" description="PAS" evidence="6">
    <location>
        <begin position="30"/>
        <end position="67"/>
    </location>
</feature>
<evidence type="ECO:0000313" key="9">
    <source>
        <dbReference type="EMBL" id="UZF89439.1"/>
    </source>
</evidence>
<evidence type="ECO:0000259" key="6">
    <source>
        <dbReference type="PROSITE" id="PS50112"/>
    </source>
</evidence>
<evidence type="ECO:0000256" key="3">
    <source>
        <dbReference type="ARBA" id="ARBA00029447"/>
    </source>
</evidence>
<keyword evidence="2" id="KW-0145">Chemotaxis</keyword>
<dbReference type="SMART" id="SM00283">
    <property type="entry name" value="MA"/>
    <property type="match status" value="1"/>
</dbReference>
<dbReference type="SMART" id="SM00086">
    <property type="entry name" value="PAC"/>
    <property type="match status" value="3"/>
</dbReference>
<sequence>MPLFSGLFSNRHAAGQLDAINRSQARIEFDLDGKILDANENFLSAMGYTLAEVKGQHHSLFVTPEEKASPAYKQFWVDLGRGEFSRGQYLRIGKGGKEIWIQASYNPILGAGGKPVGVIKYAFDVTEQKNRLADLEGQRAAIDKAQAVIEFDLTGKILTANQNFLSVLGYSLAEIVGQHHRMFVDPAERESAAYRAFWERLGHGEYDAGQYRRIGKGGKEIWIQASYNPILNAQGRPYKVVKFASDITATFKGKQLEAAVKETSAVIDQAKGKDLTGRVPLDGKTGEVATLCAGVNDLLDTLAEVVGTVRDISARIDGASLKITSDSQQLAERTEANASSLQETAATTEELAASVKHSAGNSRMAVQLGNEASEVAARGGAIVTEAVAAMGRIEQASSGISEIISMIDEIAFQTNLLALNAAVEAARAGDAGRGFAVVATEVRALAARCSESANGVKTLIANSAQQIQAGVGLVKDAGTTLGEIVGAASKVASTVSEISQATTEQANGIDEMARTVAHMDEITQQNSLLAEQSAKVARDLQQETAALSTMVSAFQLGGDRHRAAPQLVHSAPAAPARAAAPVMRGRRVAGGGTADGWSEF</sequence>
<feature type="domain" description="PAC" evidence="7">
    <location>
        <begin position="207"/>
        <end position="259"/>
    </location>
</feature>
<evidence type="ECO:0000259" key="5">
    <source>
        <dbReference type="PROSITE" id="PS50111"/>
    </source>
</evidence>
<dbReference type="GO" id="GO:0004888">
    <property type="term" value="F:transmembrane signaling receptor activity"/>
    <property type="evidence" value="ECO:0007669"/>
    <property type="project" value="InterPro"/>
</dbReference>
<dbReference type="AlphaFoldDB" id="A0A9E8A2T3"/>
<dbReference type="Pfam" id="PF00015">
    <property type="entry name" value="MCPsignal"/>
    <property type="match status" value="1"/>
</dbReference>
<reference evidence="9" key="1">
    <citation type="submission" date="2022-08" db="EMBL/GenBank/DDBJ databases">
        <title>Complete Genome Sequences of 2 Bosea sp. soil isolates.</title>
        <authorList>
            <person name="Alvarez Arevalo M."/>
            <person name="Sterndorff E.B."/>
            <person name="Faurdal D."/>
            <person name="Joergensen T.S."/>
            <person name="Weber T."/>
        </authorList>
    </citation>
    <scope>NUCLEOTIDE SEQUENCE</scope>
    <source>
        <strain evidence="9">NBC_00436</strain>
    </source>
</reference>
<dbReference type="PANTHER" id="PTHR43531:SF11">
    <property type="entry name" value="METHYL-ACCEPTING CHEMOTAXIS PROTEIN 3"/>
    <property type="match status" value="1"/>
</dbReference>
<dbReference type="InterPro" id="IPR001610">
    <property type="entry name" value="PAC"/>
</dbReference>
<dbReference type="InterPro" id="IPR000014">
    <property type="entry name" value="PAS"/>
</dbReference>
<dbReference type="CDD" id="cd11386">
    <property type="entry name" value="MCP_signal"/>
    <property type="match status" value="1"/>
</dbReference>
<dbReference type="PANTHER" id="PTHR43531">
    <property type="entry name" value="PROTEIN ICFG"/>
    <property type="match status" value="1"/>
</dbReference>
<dbReference type="NCBIfam" id="TIGR00229">
    <property type="entry name" value="sensory_box"/>
    <property type="match status" value="2"/>
</dbReference>
<dbReference type="InterPro" id="IPR013655">
    <property type="entry name" value="PAS_fold_3"/>
</dbReference>
<evidence type="ECO:0000256" key="1">
    <source>
        <dbReference type="ARBA" id="ARBA00004370"/>
    </source>
</evidence>
<dbReference type="PROSITE" id="PS50885">
    <property type="entry name" value="HAMP"/>
    <property type="match status" value="1"/>
</dbReference>
<dbReference type="SMART" id="SM00091">
    <property type="entry name" value="PAS"/>
    <property type="match status" value="2"/>
</dbReference>
<feature type="domain" description="PAC" evidence="7">
    <location>
        <begin position="83"/>
        <end position="137"/>
    </location>
</feature>
<dbReference type="FunFam" id="1.10.287.950:FF:000001">
    <property type="entry name" value="Methyl-accepting chemotaxis sensory transducer"/>
    <property type="match status" value="1"/>
</dbReference>
<dbReference type="InterPro" id="IPR004090">
    <property type="entry name" value="Chemotax_Me-accpt_rcpt"/>
</dbReference>
<name>A0A9E8A2T3_9HYPH</name>